<name>A0A1K1R0Q0_9FLAO</name>
<dbReference type="EMBL" id="FPIY01000006">
    <property type="protein sequence ID" value="SFW65751.1"/>
    <property type="molecule type" value="Genomic_DNA"/>
</dbReference>
<evidence type="ECO:0000313" key="3">
    <source>
        <dbReference type="EMBL" id="SFW65751.1"/>
    </source>
</evidence>
<dbReference type="InterPro" id="IPR051091">
    <property type="entry name" value="O-Glucosyltr/Glycosyltrsf_90"/>
</dbReference>
<accession>A0A1K1R0Q0</accession>
<protein>
    <submittedName>
        <fullName evidence="3">Glycosyl transferase family 90</fullName>
    </submittedName>
</protein>
<reference evidence="4" key="1">
    <citation type="submission" date="2016-11" db="EMBL/GenBank/DDBJ databases">
        <authorList>
            <person name="Varghese N."/>
            <person name="Submissions S."/>
        </authorList>
    </citation>
    <scope>NUCLEOTIDE SEQUENCE [LARGE SCALE GENOMIC DNA]</scope>
    <source>
        <strain evidence="4">DSM 24786</strain>
    </source>
</reference>
<proteinExistence type="predicted"/>
<dbReference type="AlphaFoldDB" id="A0A1K1R0Q0"/>
<feature type="domain" description="Glycosyl transferase CAP10" evidence="2">
    <location>
        <begin position="108"/>
        <end position="319"/>
    </location>
</feature>
<dbReference type="InterPro" id="IPR006598">
    <property type="entry name" value="CAP10"/>
</dbReference>
<evidence type="ECO:0000259" key="2">
    <source>
        <dbReference type="SMART" id="SM00672"/>
    </source>
</evidence>
<dbReference type="STRING" id="76595.SAMN05660313_03173"/>
<dbReference type="OrthoDB" id="767964at2"/>
<dbReference type="PANTHER" id="PTHR12203">
    <property type="entry name" value="KDEL LYS-ASP-GLU-LEU CONTAINING - RELATED"/>
    <property type="match status" value="1"/>
</dbReference>
<evidence type="ECO:0000313" key="4">
    <source>
        <dbReference type="Proteomes" id="UP000183257"/>
    </source>
</evidence>
<keyword evidence="1 3" id="KW-0808">Transferase</keyword>
<dbReference type="SMART" id="SM00672">
    <property type="entry name" value="CAP10"/>
    <property type="match status" value="1"/>
</dbReference>
<dbReference type="GO" id="GO:0016740">
    <property type="term" value="F:transferase activity"/>
    <property type="evidence" value="ECO:0007669"/>
    <property type="project" value="UniProtKB-KW"/>
</dbReference>
<keyword evidence="4" id="KW-1185">Reference proteome</keyword>
<dbReference type="Pfam" id="PF05686">
    <property type="entry name" value="Glyco_transf_90"/>
    <property type="match status" value="1"/>
</dbReference>
<dbReference type="Proteomes" id="UP000183257">
    <property type="component" value="Unassembled WGS sequence"/>
</dbReference>
<organism evidence="3 4">
    <name type="scientific">Cellulophaga fucicola</name>
    <dbReference type="NCBI Taxonomy" id="76595"/>
    <lineage>
        <taxon>Bacteria</taxon>
        <taxon>Pseudomonadati</taxon>
        <taxon>Bacteroidota</taxon>
        <taxon>Flavobacteriia</taxon>
        <taxon>Flavobacteriales</taxon>
        <taxon>Flavobacteriaceae</taxon>
        <taxon>Cellulophaga</taxon>
    </lineage>
</organism>
<gene>
    <name evidence="3" type="ORF">SAMN05660313_03173</name>
</gene>
<evidence type="ECO:0000256" key="1">
    <source>
        <dbReference type="ARBA" id="ARBA00022679"/>
    </source>
</evidence>
<dbReference type="RefSeq" id="WP_072304791.1">
    <property type="nucleotide sequence ID" value="NZ_FPIY01000006.1"/>
</dbReference>
<sequence>MELKRLSYKHKNNKLIYYSKNYLRQLIPSKFYQSKLDAKLNLINTLTPAELEQITYRVNYYNKLESTFDLSSESKALEELQLKKGKKEYFFDVYEYGRYFKQSLKGHFLFGDITEIYKEPAFVKSRPVNDDNQNSILLKWNKVRHFMFVKKDNVPFSKKKNILVSRGQIFKSQPHRIKFLELYFNHPMCDIGMVNTHKIIEKWKVNRMTISEKLKYKFILCLEGNDVASNLKWVMSSGSLAVMPKAKFETWFMEGTLIPDYHYVAIKEDYSDLEEKLQFYIDNPEKAQEIVKNANNYVAQFKNKKTEDLISLMVMNKYFIKTNQLKN</sequence>
<dbReference type="PANTHER" id="PTHR12203:SF35">
    <property type="entry name" value="PROTEIN O-GLUCOSYLTRANSFERASE 1"/>
    <property type="match status" value="1"/>
</dbReference>